<keyword evidence="3" id="KW-0547">Nucleotide-binding</keyword>
<dbReference type="EC" id="6.3.2.34" evidence="9"/>
<dbReference type="SUPFAM" id="SSF144010">
    <property type="entry name" value="CofE-like"/>
    <property type="match status" value="1"/>
</dbReference>
<sequence>MRRLEIIAVEGLPEVRPGDRLAPMVAACAALVDGDVVVVTQKVVSKAEGRMVAVDPDDPAAYAAVVAAESVRVLRRRGDLVISETASGFVCANAGIDRSNVPDGYVTLLPVDADRSARRIRDGLRAAPGVEVGVIVSDTFGRTWRQGVTDVAIGCAGIAAILDLRGTSDALGRPLEVTEVAVADELASAAELVMGKATGVAAAVIRGVDPSWFRDASVRAEIVRPPAEDLFR</sequence>
<dbReference type="AlphaFoldDB" id="A0A6J4ILP2"/>
<name>A0A6J4ILP2_9ACTN</name>
<dbReference type="PANTHER" id="PTHR47917">
    <property type="match status" value="1"/>
</dbReference>
<dbReference type="EMBL" id="CADCTB010000145">
    <property type="protein sequence ID" value="CAA9253348.1"/>
    <property type="molecule type" value="Genomic_DNA"/>
</dbReference>
<dbReference type="Gene3D" id="3.90.1660.10">
    <property type="entry name" value="CofE-like domain"/>
    <property type="match status" value="1"/>
</dbReference>
<dbReference type="GO" id="GO:0052618">
    <property type="term" value="F:coenzyme F420-0:L-glutamate ligase activity"/>
    <property type="evidence" value="ECO:0007669"/>
    <property type="project" value="UniProtKB-EC"/>
</dbReference>
<evidence type="ECO:0000259" key="8">
    <source>
        <dbReference type="Pfam" id="PF01996"/>
    </source>
</evidence>
<reference evidence="9" key="1">
    <citation type="submission" date="2020-02" db="EMBL/GenBank/DDBJ databases">
        <authorList>
            <person name="Meier V. D."/>
        </authorList>
    </citation>
    <scope>NUCLEOTIDE SEQUENCE</scope>
    <source>
        <strain evidence="9">AVDCRST_MAG10</strain>
    </source>
</reference>
<evidence type="ECO:0000256" key="3">
    <source>
        <dbReference type="ARBA" id="ARBA00022741"/>
    </source>
</evidence>
<keyword evidence="5" id="KW-0630">Potassium</keyword>
<evidence type="ECO:0000313" key="9">
    <source>
        <dbReference type="EMBL" id="CAA9253348.1"/>
    </source>
</evidence>
<dbReference type="GO" id="GO:0046872">
    <property type="term" value="F:metal ion binding"/>
    <property type="evidence" value="ECO:0007669"/>
    <property type="project" value="UniProtKB-KW"/>
</dbReference>
<dbReference type="InterPro" id="IPR008225">
    <property type="entry name" value="F420-0_g-glutamyl_ligase"/>
</dbReference>
<keyword evidence="7" id="KW-0464">Manganese</keyword>
<organism evidence="9">
    <name type="scientific">uncultured Acidimicrobiales bacterium</name>
    <dbReference type="NCBI Taxonomy" id="310071"/>
    <lineage>
        <taxon>Bacteria</taxon>
        <taxon>Bacillati</taxon>
        <taxon>Actinomycetota</taxon>
        <taxon>Acidimicrobiia</taxon>
        <taxon>Acidimicrobiales</taxon>
        <taxon>environmental samples</taxon>
    </lineage>
</organism>
<evidence type="ECO:0000256" key="4">
    <source>
        <dbReference type="ARBA" id="ARBA00022842"/>
    </source>
</evidence>
<protein>
    <submittedName>
        <fullName evidence="9">Coenzyme F420-0:L-glutamate ligase @ F420-1:L-glutamate ligase</fullName>
        <ecNumber evidence="9">6.3.2.31</ecNumber>
        <ecNumber evidence="9">6.3.2.34</ecNumber>
    </submittedName>
</protein>
<dbReference type="NCBIfam" id="TIGR01916">
    <property type="entry name" value="F420_cofE"/>
    <property type="match status" value="1"/>
</dbReference>
<keyword evidence="6" id="KW-0342">GTP-binding</keyword>
<dbReference type="Pfam" id="PF01996">
    <property type="entry name" value="F420_ligase"/>
    <property type="match status" value="1"/>
</dbReference>
<dbReference type="EC" id="6.3.2.31" evidence="9"/>
<evidence type="ECO:0000256" key="5">
    <source>
        <dbReference type="ARBA" id="ARBA00022958"/>
    </source>
</evidence>
<accession>A0A6J4ILP2</accession>
<gene>
    <name evidence="9" type="ORF">AVDCRST_MAG10-2345</name>
</gene>
<evidence type="ECO:0000256" key="2">
    <source>
        <dbReference type="ARBA" id="ARBA00022723"/>
    </source>
</evidence>
<keyword evidence="2" id="KW-0479">Metal-binding</keyword>
<feature type="domain" description="Coenzyme F420:L-glutamate ligase-like" evidence="8">
    <location>
        <begin position="12"/>
        <end position="207"/>
    </location>
</feature>
<evidence type="ECO:0000256" key="1">
    <source>
        <dbReference type="ARBA" id="ARBA00022598"/>
    </source>
</evidence>
<dbReference type="GO" id="GO:0052619">
    <property type="term" value="F:coenzyme F420-1:gamma-L-glutamate ligase activity"/>
    <property type="evidence" value="ECO:0007669"/>
    <property type="project" value="UniProtKB-EC"/>
</dbReference>
<dbReference type="PANTHER" id="PTHR47917:SF1">
    <property type="entry name" value="COENZYME F420:L-GLUTAMATE LIGASE"/>
    <property type="match status" value="1"/>
</dbReference>
<evidence type="ECO:0000256" key="6">
    <source>
        <dbReference type="ARBA" id="ARBA00023134"/>
    </source>
</evidence>
<evidence type="ECO:0000256" key="7">
    <source>
        <dbReference type="ARBA" id="ARBA00023211"/>
    </source>
</evidence>
<proteinExistence type="predicted"/>
<dbReference type="GO" id="GO:0005525">
    <property type="term" value="F:GTP binding"/>
    <property type="evidence" value="ECO:0007669"/>
    <property type="project" value="UniProtKB-KW"/>
</dbReference>
<keyword evidence="4" id="KW-0460">Magnesium</keyword>
<dbReference type="InterPro" id="IPR002847">
    <property type="entry name" value="F420-0_gamma-glut_ligase-dom"/>
</dbReference>
<dbReference type="Gene3D" id="3.30.1330.100">
    <property type="entry name" value="CofE-like"/>
    <property type="match status" value="1"/>
</dbReference>
<keyword evidence="1 9" id="KW-0436">Ligase</keyword>